<evidence type="ECO:0000313" key="7">
    <source>
        <dbReference type="Proteomes" id="UP000286681"/>
    </source>
</evidence>
<dbReference type="FunFam" id="3.30.70.270:FF:000001">
    <property type="entry name" value="Diguanylate cyclase domain protein"/>
    <property type="match status" value="1"/>
</dbReference>
<dbReference type="Proteomes" id="UP000287746">
    <property type="component" value="Unassembled WGS sequence"/>
</dbReference>
<dbReference type="RefSeq" id="WP_083629691.1">
    <property type="nucleotide sequence ID" value="NZ_CP018820.1"/>
</dbReference>
<feature type="transmembrane region" description="Helical" evidence="3">
    <location>
        <begin position="23"/>
        <end position="44"/>
    </location>
</feature>
<keyword evidence="3" id="KW-0812">Transmembrane</keyword>
<feature type="transmembrane region" description="Helical" evidence="3">
    <location>
        <begin position="50"/>
        <end position="71"/>
    </location>
</feature>
<dbReference type="NCBIfam" id="TIGR00254">
    <property type="entry name" value="GGDEF"/>
    <property type="match status" value="1"/>
</dbReference>
<dbReference type="InterPro" id="IPR043128">
    <property type="entry name" value="Rev_trsase/Diguanyl_cyclase"/>
</dbReference>
<dbReference type="CDD" id="cd01949">
    <property type="entry name" value="GGDEF"/>
    <property type="match status" value="1"/>
</dbReference>
<protein>
    <recommendedName>
        <fullName evidence="1">diguanylate cyclase</fullName>
        <ecNumber evidence="1">2.7.7.65</ecNumber>
    </recommendedName>
</protein>
<sequence>MSASAPETAVEHGTIAAARADAIAARLAIALPLIFIPAHAVVALSTANPIFAGTLTCETLAALIAALACGWRAQNSGGRERRGWLLIAAGMLFWSLGVGGQLLGALTPAGASGTGAISMLLFVLYGVPLVFLLASPDSDPWRARLVDGGLALVLGGLFGAFIFSFVGLSGVQDSASESVLSMMFDIQNVFIAVFALVRYRASATEHERRLFGALAVFAWVYAAAAGYYNHFIDESSGALVSVIVGVPFILLAALALRRQRSPRALPEIGMFVRVVHTGSPLILPLSLLVLSAALIPRMPSLAIAGFVAASLGYGLRAVLAQLHGMGERDRLAQLSQVDALTGLPNRRQFDEALRRELVRARRSGHGLALLMIDIDHFKLLNDTLGHQAGDERLRDVADALQGCAARATDVVARYGGEEFAAILPGASPSEALAVAEAMRAAIEGLALESPAPDGRVTVSIGAARLTDIETDTGPRLIERADAALYDSKRAGRNRVTAAWPVDESSLTALG</sequence>
<feature type="transmembrane region" description="Helical" evidence="3">
    <location>
        <begin position="209"/>
        <end position="229"/>
    </location>
</feature>
<dbReference type="GeneID" id="44133852"/>
<dbReference type="PROSITE" id="PS50887">
    <property type="entry name" value="GGDEF"/>
    <property type="match status" value="1"/>
</dbReference>
<dbReference type="GO" id="GO:0052621">
    <property type="term" value="F:diguanylate cyclase activity"/>
    <property type="evidence" value="ECO:0007669"/>
    <property type="project" value="UniProtKB-EC"/>
</dbReference>
<dbReference type="InterPro" id="IPR029787">
    <property type="entry name" value="Nucleotide_cyclase"/>
</dbReference>
<feature type="transmembrane region" description="Helical" evidence="3">
    <location>
        <begin position="178"/>
        <end position="197"/>
    </location>
</feature>
<accession>A0A430G8Y4</accession>
<feature type="domain" description="GGDEF" evidence="4">
    <location>
        <begin position="365"/>
        <end position="500"/>
    </location>
</feature>
<dbReference type="EMBL" id="QQWO01000027">
    <property type="protein sequence ID" value="RSU98720.1"/>
    <property type="molecule type" value="Genomic_DNA"/>
</dbReference>
<dbReference type="GO" id="GO:0043709">
    <property type="term" value="P:cell adhesion involved in single-species biofilm formation"/>
    <property type="evidence" value="ECO:0007669"/>
    <property type="project" value="TreeGrafter"/>
</dbReference>
<gene>
    <name evidence="5" type="ORF">CA257_21235</name>
    <name evidence="6" type="ORF">DAH66_00740</name>
</gene>
<feature type="transmembrane region" description="Helical" evidence="3">
    <location>
        <begin position="83"/>
        <end position="103"/>
    </location>
</feature>
<dbReference type="PANTHER" id="PTHR45138:SF9">
    <property type="entry name" value="DIGUANYLATE CYCLASE DGCM-RELATED"/>
    <property type="match status" value="1"/>
</dbReference>
<dbReference type="Proteomes" id="UP000286681">
    <property type="component" value="Unassembled WGS sequence"/>
</dbReference>
<feature type="transmembrane region" description="Helical" evidence="3">
    <location>
        <begin position="115"/>
        <end position="133"/>
    </location>
</feature>
<keyword evidence="3" id="KW-0472">Membrane</keyword>
<proteinExistence type="predicted"/>
<evidence type="ECO:0000256" key="2">
    <source>
        <dbReference type="ARBA" id="ARBA00034247"/>
    </source>
</evidence>
<comment type="caution">
    <text evidence="6">The sequence shown here is derived from an EMBL/GenBank/DDBJ whole genome shotgun (WGS) entry which is preliminary data.</text>
</comment>
<dbReference type="SUPFAM" id="SSF55073">
    <property type="entry name" value="Nucleotide cyclase"/>
    <property type="match status" value="1"/>
</dbReference>
<evidence type="ECO:0000256" key="3">
    <source>
        <dbReference type="SAM" id="Phobius"/>
    </source>
</evidence>
<dbReference type="SMART" id="SM00267">
    <property type="entry name" value="GGDEF"/>
    <property type="match status" value="1"/>
</dbReference>
<keyword evidence="3" id="KW-1133">Transmembrane helix</keyword>
<comment type="catalytic activity">
    <reaction evidence="2">
        <text>2 GTP = 3',3'-c-di-GMP + 2 diphosphate</text>
        <dbReference type="Rhea" id="RHEA:24898"/>
        <dbReference type="ChEBI" id="CHEBI:33019"/>
        <dbReference type="ChEBI" id="CHEBI:37565"/>
        <dbReference type="ChEBI" id="CHEBI:58805"/>
        <dbReference type="EC" id="2.7.7.65"/>
    </reaction>
</comment>
<feature type="transmembrane region" description="Helical" evidence="3">
    <location>
        <begin position="268"/>
        <end position="295"/>
    </location>
</feature>
<name>A0A430G8Y4_9SPHN</name>
<dbReference type="InterPro" id="IPR000160">
    <property type="entry name" value="GGDEF_dom"/>
</dbReference>
<dbReference type="GO" id="GO:0005886">
    <property type="term" value="C:plasma membrane"/>
    <property type="evidence" value="ECO:0007669"/>
    <property type="project" value="TreeGrafter"/>
</dbReference>
<evidence type="ECO:0000313" key="8">
    <source>
        <dbReference type="Proteomes" id="UP000287746"/>
    </source>
</evidence>
<dbReference type="InterPro" id="IPR050469">
    <property type="entry name" value="Diguanylate_Cyclase"/>
</dbReference>
<feature type="transmembrane region" description="Helical" evidence="3">
    <location>
        <begin position="145"/>
        <end position="166"/>
    </location>
</feature>
<dbReference type="OrthoDB" id="9812260at2"/>
<organism evidence="6 8">
    <name type="scientific">Sphingomonas koreensis</name>
    <dbReference type="NCBI Taxonomy" id="93064"/>
    <lineage>
        <taxon>Bacteria</taxon>
        <taxon>Pseudomonadati</taxon>
        <taxon>Pseudomonadota</taxon>
        <taxon>Alphaproteobacteria</taxon>
        <taxon>Sphingomonadales</taxon>
        <taxon>Sphingomonadaceae</taxon>
        <taxon>Sphingomonas</taxon>
    </lineage>
</organism>
<feature type="transmembrane region" description="Helical" evidence="3">
    <location>
        <begin position="301"/>
        <end position="319"/>
    </location>
</feature>
<evidence type="ECO:0000313" key="6">
    <source>
        <dbReference type="EMBL" id="RSY90544.1"/>
    </source>
</evidence>
<dbReference type="Pfam" id="PF00990">
    <property type="entry name" value="GGDEF"/>
    <property type="match status" value="1"/>
</dbReference>
<evidence type="ECO:0000259" key="4">
    <source>
        <dbReference type="PROSITE" id="PS50887"/>
    </source>
</evidence>
<dbReference type="AlphaFoldDB" id="A0A430G8Y4"/>
<evidence type="ECO:0000256" key="1">
    <source>
        <dbReference type="ARBA" id="ARBA00012528"/>
    </source>
</evidence>
<dbReference type="GO" id="GO:1902201">
    <property type="term" value="P:negative regulation of bacterial-type flagellum-dependent cell motility"/>
    <property type="evidence" value="ECO:0007669"/>
    <property type="project" value="TreeGrafter"/>
</dbReference>
<dbReference type="PANTHER" id="PTHR45138">
    <property type="entry name" value="REGULATORY COMPONENTS OF SENSORY TRANSDUCTION SYSTEM"/>
    <property type="match status" value="1"/>
</dbReference>
<feature type="transmembrane region" description="Helical" evidence="3">
    <location>
        <begin position="235"/>
        <end position="256"/>
    </location>
</feature>
<dbReference type="EC" id="2.7.7.65" evidence="1"/>
<dbReference type="EMBL" id="QQYZ01000001">
    <property type="protein sequence ID" value="RSY90544.1"/>
    <property type="molecule type" value="Genomic_DNA"/>
</dbReference>
<dbReference type="Gene3D" id="3.30.70.270">
    <property type="match status" value="1"/>
</dbReference>
<evidence type="ECO:0000313" key="5">
    <source>
        <dbReference type="EMBL" id="RSU98720.1"/>
    </source>
</evidence>
<reference evidence="7 8" key="1">
    <citation type="submission" date="2018-07" db="EMBL/GenBank/DDBJ databases">
        <title>Genomic and Epidemiologic Investigation of an Indolent Hospital Outbreak.</title>
        <authorList>
            <person name="Johnson R.C."/>
            <person name="Deming C."/>
            <person name="Conlan S."/>
            <person name="Zellmer C.J."/>
            <person name="Michelin A.V."/>
            <person name="Lee-Lin S."/>
            <person name="Thomas P.J."/>
            <person name="Park M."/>
            <person name="Weingarten R.A."/>
            <person name="Less J."/>
            <person name="Dekker J.P."/>
            <person name="Frank K.M."/>
            <person name="Musser K.A."/>
            <person name="Mcquiston J.R."/>
            <person name="Henderson D.K."/>
            <person name="Lau A.F."/>
            <person name="Palmore T.N."/>
            <person name="Segre J.A."/>
        </authorList>
    </citation>
    <scope>NUCLEOTIDE SEQUENCE [LARGE SCALE GENOMIC DNA]</scope>
    <source>
        <strain evidence="6 8">SK-CDC1_0717</strain>
        <strain evidence="5 7">SK-NIH.Env10_0317</strain>
    </source>
</reference>